<dbReference type="GO" id="GO:0005634">
    <property type="term" value="C:nucleus"/>
    <property type="evidence" value="ECO:0007669"/>
    <property type="project" value="TreeGrafter"/>
</dbReference>
<dbReference type="PANTHER" id="PTHR24115">
    <property type="entry name" value="KINESIN-RELATED"/>
    <property type="match status" value="1"/>
</dbReference>
<evidence type="ECO:0000313" key="9">
    <source>
        <dbReference type="EMBL" id="KAK9062749.1"/>
    </source>
</evidence>
<proteinExistence type="inferred from homology"/>
<feature type="compositionally biased region" description="Basic and acidic residues" evidence="7">
    <location>
        <begin position="951"/>
        <end position="960"/>
    </location>
</feature>
<feature type="compositionally biased region" description="Low complexity" evidence="7">
    <location>
        <begin position="532"/>
        <end position="542"/>
    </location>
</feature>
<organism evidence="9 10">
    <name type="scientific">Deinandra increscens subsp. villosa</name>
    <dbReference type="NCBI Taxonomy" id="3103831"/>
    <lineage>
        <taxon>Eukaryota</taxon>
        <taxon>Viridiplantae</taxon>
        <taxon>Streptophyta</taxon>
        <taxon>Embryophyta</taxon>
        <taxon>Tracheophyta</taxon>
        <taxon>Spermatophyta</taxon>
        <taxon>Magnoliopsida</taxon>
        <taxon>eudicotyledons</taxon>
        <taxon>Gunneridae</taxon>
        <taxon>Pentapetalae</taxon>
        <taxon>asterids</taxon>
        <taxon>campanulids</taxon>
        <taxon>Asterales</taxon>
        <taxon>Asteraceae</taxon>
        <taxon>Asteroideae</taxon>
        <taxon>Heliantheae alliance</taxon>
        <taxon>Madieae</taxon>
        <taxon>Madiinae</taxon>
        <taxon>Deinandra</taxon>
    </lineage>
</organism>
<dbReference type="PANTHER" id="PTHR24115:SF1008">
    <property type="entry name" value="KINESIN-LIKE PROTEIN SUBITO"/>
    <property type="match status" value="1"/>
</dbReference>
<dbReference type="InterPro" id="IPR036961">
    <property type="entry name" value="Kinesin_motor_dom_sf"/>
</dbReference>
<dbReference type="GO" id="GO:0005524">
    <property type="term" value="F:ATP binding"/>
    <property type="evidence" value="ECO:0007669"/>
    <property type="project" value="UniProtKB-KW"/>
</dbReference>
<feature type="domain" description="Kinesin motor" evidence="8">
    <location>
        <begin position="1"/>
        <end position="206"/>
    </location>
</feature>
<keyword evidence="1" id="KW-0493">Microtubule</keyword>
<evidence type="ECO:0000259" key="8">
    <source>
        <dbReference type="PROSITE" id="PS50067"/>
    </source>
</evidence>
<dbReference type="GO" id="GO:0016887">
    <property type="term" value="F:ATP hydrolysis activity"/>
    <property type="evidence" value="ECO:0007669"/>
    <property type="project" value="TreeGrafter"/>
</dbReference>
<dbReference type="InterPro" id="IPR027640">
    <property type="entry name" value="Kinesin-like_fam"/>
</dbReference>
<dbReference type="GO" id="GO:0007018">
    <property type="term" value="P:microtubule-based movement"/>
    <property type="evidence" value="ECO:0007669"/>
    <property type="project" value="InterPro"/>
</dbReference>
<dbReference type="Pfam" id="PF00225">
    <property type="entry name" value="Kinesin"/>
    <property type="match status" value="1"/>
</dbReference>
<keyword evidence="4" id="KW-0505">Motor protein</keyword>
<dbReference type="EMBL" id="JBCNJP010000019">
    <property type="protein sequence ID" value="KAK9062749.1"/>
    <property type="molecule type" value="Genomic_DNA"/>
</dbReference>
<dbReference type="Proteomes" id="UP001408789">
    <property type="component" value="Unassembled WGS sequence"/>
</dbReference>
<dbReference type="InterPro" id="IPR027417">
    <property type="entry name" value="P-loop_NTPase"/>
</dbReference>
<evidence type="ECO:0000256" key="5">
    <source>
        <dbReference type="PROSITE-ProRule" id="PRU00283"/>
    </source>
</evidence>
<dbReference type="GO" id="GO:0005874">
    <property type="term" value="C:microtubule"/>
    <property type="evidence" value="ECO:0007669"/>
    <property type="project" value="UniProtKB-KW"/>
</dbReference>
<dbReference type="Gene3D" id="3.40.850.10">
    <property type="entry name" value="Kinesin motor domain"/>
    <property type="match status" value="1"/>
</dbReference>
<feature type="region of interest" description="Disordered" evidence="7">
    <location>
        <begin position="938"/>
        <end position="962"/>
    </location>
</feature>
<dbReference type="PRINTS" id="PR00380">
    <property type="entry name" value="KINESINHEAVY"/>
</dbReference>
<evidence type="ECO:0000256" key="6">
    <source>
        <dbReference type="SAM" id="Coils"/>
    </source>
</evidence>
<evidence type="ECO:0000256" key="3">
    <source>
        <dbReference type="ARBA" id="ARBA00022840"/>
    </source>
</evidence>
<evidence type="ECO:0000256" key="4">
    <source>
        <dbReference type="ARBA" id="ARBA00023175"/>
    </source>
</evidence>
<protein>
    <recommendedName>
        <fullName evidence="8">Kinesin motor domain-containing protein</fullName>
    </recommendedName>
</protein>
<comment type="caution">
    <text evidence="5">Lacks conserved residue(s) required for the propagation of feature annotation.</text>
</comment>
<dbReference type="InterPro" id="IPR001752">
    <property type="entry name" value="Kinesin_motor_dom"/>
</dbReference>
<name>A0AAP0CTR2_9ASTR</name>
<dbReference type="SMART" id="SM00129">
    <property type="entry name" value="KISc"/>
    <property type="match status" value="1"/>
</dbReference>
<evidence type="ECO:0000313" key="10">
    <source>
        <dbReference type="Proteomes" id="UP001408789"/>
    </source>
</evidence>
<dbReference type="PROSITE" id="PS50067">
    <property type="entry name" value="KINESIN_MOTOR_2"/>
    <property type="match status" value="1"/>
</dbReference>
<evidence type="ECO:0000256" key="7">
    <source>
        <dbReference type="SAM" id="MobiDB-lite"/>
    </source>
</evidence>
<feature type="region of interest" description="Disordered" evidence="7">
    <location>
        <begin position="836"/>
        <end position="859"/>
    </location>
</feature>
<evidence type="ECO:0000256" key="1">
    <source>
        <dbReference type="ARBA" id="ARBA00022701"/>
    </source>
</evidence>
<feature type="region of interest" description="Disordered" evidence="7">
    <location>
        <begin position="519"/>
        <end position="542"/>
    </location>
</feature>
<dbReference type="SUPFAM" id="SSF52540">
    <property type="entry name" value="P-loop containing nucleoside triphosphate hydrolases"/>
    <property type="match status" value="1"/>
</dbReference>
<keyword evidence="10" id="KW-1185">Reference proteome</keyword>
<dbReference type="GO" id="GO:0003777">
    <property type="term" value="F:microtubule motor activity"/>
    <property type="evidence" value="ECO:0007669"/>
    <property type="project" value="InterPro"/>
</dbReference>
<feature type="coiled-coil region" evidence="6">
    <location>
        <begin position="332"/>
        <end position="373"/>
    </location>
</feature>
<dbReference type="GO" id="GO:0005871">
    <property type="term" value="C:kinesin complex"/>
    <property type="evidence" value="ECO:0007669"/>
    <property type="project" value="TreeGrafter"/>
</dbReference>
<gene>
    <name evidence="9" type="ORF">SSX86_019938</name>
</gene>
<feature type="compositionally biased region" description="Polar residues" evidence="7">
    <location>
        <begin position="907"/>
        <end position="916"/>
    </location>
</feature>
<evidence type="ECO:0000256" key="2">
    <source>
        <dbReference type="ARBA" id="ARBA00022741"/>
    </source>
</evidence>
<reference evidence="9 10" key="1">
    <citation type="submission" date="2024-04" db="EMBL/GenBank/DDBJ databases">
        <title>The reference genome of an endangered Asteraceae, Deinandra increscens subsp. villosa, native to the Central Coast of California.</title>
        <authorList>
            <person name="Guilliams M."/>
            <person name="Hasenstab-Lehman K."/>
            <person name="Meyer R."/>
            <person name="Mcevoy S."/>
        </authorList>
    </citation>
    <scope>NUCLEOTIDE SEQUENCE [LARGE SCALE GENOMIC DNA]</scope>
    <source>
        <tissue evidence="9">Leaf</tissue>
    </source>
</reference>
<dbReference type="GO" id="GO:0008017">
    <property type="term" value="F:microtubule binding"/>
    <property type="evidence" value="ECO:0007669"/>
    <property type="project" value="InterPro"/>
</dbReference>
<sequence length="978" mass="109693">MLSRTFYLSMFEIYSERGKGEKIMDLSQEGGDLYMQQSNIKGLKEEVIHDAQHAESLVASGMLKRSTAMTNSNIQSSRSQCIINIRCDLDNLDEDQSCTAILTIVDLAGAEREKRTGNQGTRLLESNFINNTSMVFGLCLRSLLEHQKNPKKPLHKHFQNSMLTRYLRDFLEGKKRMSLILTAKPGEEDYQDTSYLLRQASPFMNIKFESVEEQPLGNKRRTQTLAKADLAKRVKLNSSEACMDDEVKGDILHQPQKEAIFTALKADLLVCTELNSEPDKEVKPTGSSQLPVIISMKANKNQSTKGSITDQAKKARDYQILSNFSRALWNVLKEYKNKLEASENEADFLRHNLTAEKERSAALEAELQLMKASYSSGKVPMAEEIDEIHVCNSHDLGAVTTSVTLLPVCSNTVESENQADEQVSYSNHCEEHVDPTVASSIKDASSVKAALTLLKAQNFEEHVNERNYTSCEYVVFDKEDLVELGDTDFCSDIADFDTLESGLSDSELLLNGEVSFLTNGDQKAPEKEESIAQDSSSDISDSECFQKQDILDDTVTIDHEINSDEVKLKSGYHEKFEERSKEEFDVSSPNVLLDNQGFKETKERGTHGEATGCDDLGSAVCESELHVNGENIASYLKGDQQQYEDDSNACFSSSNPSESQCFEKQDILDDTGISFVEVISISDDLAKIEDQSKEVKFVFKNGYEGLCITNRIDNCSFILIRKLMFQVQMFRVINKISREYVVLKSYQYHMILKRLKTRKIDVSSPNVSSPNVSCDKQEFKGISSVEVMSISDDLEKIEDKCKEKVDVSSPNVLCDKQEIKEVEERDANEEVTVADEVSSSLEEVQPEQEEKEVNVPTTSSDLEVSKSIRNTQFIVSTEARDQQVVLPEDVISSQSCNASKLLEVPSVQPSQPLTSTKPKRRLRPASSVMLKNINISDFDDATTMPKQRTGKRGENEDGRKITPGGISLLRILKQNLHH</sequence>
<accession>A0AAP0CTR2</accession>
<keyword evidence="2" id="KW-0547">Nucleotide-binding</keyword>
<feature type="region of interest" description="Disordered" evidence="7">
    <location>
        <begin position="907"/>
        <end position="926"/>
    </location>
</feature>
<dbReference type="AlphaFoldDB" id="A0AAP0CTR2"/>
<keyword evidence="3" id="KW-0067">ATP-binding</keyword>
<comment type="caution">
    <text evidence="9">The sequence shown here is derived from an EMBL/GenBank/DDBJ whole genome shotgun (WGS) entry which is preliminary data.</text>
</comment>
<comment type="similarity">
    <text evidence="5">Belongs to the TRAFAC class myosin-kinesin ATPase superfamily. Kinesin family.</text>
</comment>
<keyword evidence="6" id="KW-0175">Coiled coil</keyword>